<dbReference type="Pfam" id="PF02181">
    <property type="entry name" value="FH2"/>
    <property type="match status" value="1"/>
</dbReference>
<feature type="region of interest" description="Disordered" evidence="1">
    <location>
        <begin position="691"/>
        <end position="719"/>
    </location>
</feature>
<feature type="compositionally biased region" description="Polar residues" evidence="1">
    <location>
        <begin position="706"/>
        <end position="719"/>
    </location>
</feature>
<sequence length="858" mass="95661">MPVMDSITHLGDMGLFQDGACPPPSASSAIMATLTPPPSILAPPPPPMPPHLPPPPPPLLPPPLLPGLGDPSMGLRRNKSVRKLFWKTIPEHQVKGRSNLWTQGPVEQHQIDAQTIEELFGHSDCPNSKTLPTRGGRGRTSFRETKEEVCILDGKRGMNIGIFLKQFKRSNQSIVEDIRSGNSELYGPEPLRELLKLLPESDEVKKLKAFRGDVSKLSLADSFVYLLIQLPSYIVRIESMLLKEEFPSECESMKQDIKTLRSAIKELKCCEELHTVLHLVLQAGNLLNAGGYSGNAVGFKLSSLPSLAETKANKPGMNLLHFVALEAQKKDEKLLEFPLKLTHVQAASRISVETLDSELQRLVTRIRSIEESVQRDTELLQQLDSFLQSSTSALCALRGSRQQLKTESEELLDFFCEDKDSFKLDDCFTIFTSFCQKFTAAVKDNAERERKEVARRRRLQELEEQKRHSWAAGEQFGGAFGLRSSSELDMNMALSRNDEASLLMDLLMPKSNSRSPLLRRSGSFRRTRNSAETDFKASEVREKKDSLSPATEQKMPQNAGIMSKEYLRDDSRQVKTYTPTSDFNNNGKGTCNDQTAEKELKMDRKSSYNAANMSVIVEKCTLVPELKAFVDKVSTPTRSKVQSNVAGTDFDKPAMEKSIEKVESSIKTKENNDTVIVWCVTGVCEVNNDSHTTTETNSANHTTSNQQSANQNAVPISSQPMPLTRFVDITSAALESTKEIDMQGREVLTNQNEEQEDESTNQEKVLESKALETQVNGKESAMFSTSGVQESQCGLPKEEVVGKEAEEKSQDSNVSLNLKLSITESPKVKVPRLKLSKMIRIQKPAKMQNHRQMPSQSN</sequence>
<dbReference type="AlphaFoldDB" id="A0AAW0P724"/>
<evidence type="ECO:0000256" key="1">
    <source>
        <dbReference type="SAM" id="MobiDB-lite"/>
    </source>
</evidence>
<comment type="caution">
    <text evidence="3">The sequence shown here is derived from an EMBL/GenBank/DDBJ whole genome shotgun (WGS) entry which is preliminary data.</text>
</comment>
<evidence type="ECO:0000313" key="4">
    <source>
        <dbReference type="Proteomes" id="UP001460270"/>
    </source>
</evidence>
<feature type="region of interest" description="Disordered" evidence="1">
    <location>
        <begin position="121"/>
        <end position="140"/>
    </location>
</feature>
<keyword evidence="4" id="KW-1185">Reference proteome</keyword>
<feature type="compositionally biased region" description="Low complexity" evidence="1">
    <location>
        <begin position="691"/>
        <end position="705"/>
    </location>
</feature>
<dbReference type="PANTHER" id="PTHR46345:SF11">
    <property type="entry name" value="FORMIN-J-LIKE"/>
    <property type="match status" value="1"/>
</dbReference>
<dbReference type="InterPro" id="IPR015425">
    <property type="entry name" value="FH2_Formin"/>
</dbReference>
<name>A0AAW0P724_9GOBI</name>
<organism evidence="3 4">
    <name type="scientific">Mugilogobius chulae</name>
    <name type="common">yellowstripe goby</name>
    <dbReference type="NCBI Taxonomy" id="88201"/>
    <lineage>
        <taxon>Eukaryota</taxon>
        <taxon>Metazoa</taxon>
        <taxon>Chordata</taxon>
        <taxon>Craniata</taxon>
        <taxon>Vertebrata</taxon>
        <taxon>Euteleostomi</taxon>
        <taxon>Actinopterygii</taxon>
        <taxon>Neopterygii</taxon>
        <taxon>Teleostei</taxon>
        <taxon>Neoteleostei</taxon>
        <taxon>Acanthomorphata</taxon>
        <taxon>Gobiaria</taxon>
        <taxon>Gobiiformes</taxon>
        <taxon>Gobioidei</taxon>
        <taxon>Gobiidae</taxon>
        <taxon>Gobionellinae</taxon>
        <taxon>Mugilogobius</taxon>
    </lineage>
</organism>
<dbReference type="InterPro" id="IPR042201">
    <property type="entry name" value="FH2_Formin_sf"/>
</dbReference>
<feature type="compositionally biased region" description="Basic and acidic residues" evidence="1">
    <location>
        <begin position="529"/>
        <end position="546"/>
    </location>
</feature>
<dbReference type="SMART" id="SM00498">
    <property type="entry name" value="FH2"/>
    <property type="match status" value="1"/>
</dbReference>
<feature type="region of interest" description="Disordered" evidence="1">
    <location>
        <begin position="773"/>
        <end position="816"/>
    </location>
</feature>
<reference evidence="4" key="1">
    <citation type="submission" date="2024-04" db="EMBL/GenBank/DDBJ databases">
        <title>Salinicola lusitanus LLJ914,a marine bacterium isolated from the Okinawa Trough.</title>
        <authorList>
            <person name="Li J."/>
        </authorList>
    </citation>
    <scope>NUCLEOTIDE SEQUENCE [LARGE SCALE GENOMIC DNA]</scope>
</reference>
<feature type="domain" description="FH2" evidence="2">
    <location>
        <begin position="71"/>
        <end position="464"/>
    </location>
</feature>
<proteinExistence type="predicted"/>
<gene>
    <name evidence="3" type="ORF">WMY93_014656</name>
</gene>
<evidence type="ECO:0000313" key="3">
    <source>
        <dbReference type="EMBL" id="KAK7909972.1"/>
    </source>
</evidence>
<dbReference type="EMBL" id="JBBPFD010000010">
    <property type="protein sequence ID" value="KAK7909972.1"/>
    <property type="molecule type" value="Genomic_DNA"/>
</dbReference>
<accession>A0AAW0P724</accession>
<dbReference type="PANTHER" id="PTHR46345">
    <property type="entry name" value="INVERTED FORMIN-2"/>
    <property type="match status" value="1"/>
</dbReference>
<feature type="region of interest" description="Disordered" evidence="1">
    <location>
        <begin position="35"/>
        <end position="57"/>
    </location>
</feature>
<dbReference type="PROSITE" id="PS51444">
    <property type="entry name" value="FH2"/>
    <property type="match status" value="1"/>
</dbReference>
<protein>
    <recommendedName>
        <fullName evidence="2">FH2 domain-containing protein</fullName>
    </recommendedName>
</protein>
<feature type="region of interest" description="Disordered" evidence="1">
    <location>
        <begin position="839"/>
        <end position="858"/>
    </location>
</feature>
<dbReference type="Gene3D" id="1.20.58.2220">
    <property type="entry name" value="Formin, FH2 domain"/>
    <property type="match status" value="1"/>
</dbReference>
<feature type="region of interest" description="Disordered" evidence="1">
    <location>
        <begin position="513"/>
        <end position="555"/>
    </location>
</feature>
<feature type="compositionally biased region" description="Polar residues" evidence="1">
    <location>
        <begin position="773"/>
        <end position="792"/>
    </location>
</feature>
<dbReference type="Proteomes" id="UP001460270">
    <property type="component" value="Unassembled WGS sequence"/>
</dbReference>
<dbReference type="SUPFAM" id="SSF101447">
    <property type="entry name" value="Formin homology 2 domain (FH2 domain)"/>
    <property type="match status" value="1"/>
</dbReference>
<evidence type="ECO:0000259" key="2">
    <source>
        <dbReference type="PROSITE" id="PS51444"/>
    </source>
</evidence>
<feature type="compositionally biased region" description="Basic and acidic residues" evidence="1">
    <location>
        <begin position="796"/>
        <end position="810"/>
    </location>
</feature>